<dbReference type="Proteomes" id="UP000245626">
    <property type="component" value="Unassembled WGS sequence"/>
</dbReference>
<sequence length="170" mass="18703">MYTNNCCKNYCSPCNPNLTISGTQISGSNPFPPCHQRHRAFSQPGMWEMALHGKRCPSPANSGLFKYPGSHGHSNCQIFRSDLFLFLSMYQSVSMYRVSTRSRQGQGIPTGALGFRQPLCMLPTPPSPPLTHCPGPANDPPGHALYPLPHTASTQPTCLPIQRTEDEKNC</sequence>
<accession>A0ACD0P147</accession>
<gene>
    <name evidence="1" type="ORF">IE53DRAFT_37771</name>
</gene>
<keyword evidence="2" id="KW-1185">Reference proteome</keyword>
<proteinExistence type="predicted"/>
<protein>
    <submittedName>
        <fullName evidence="1">Uncharacterized protein</fullName>
    </submittedName>
</protein>
<reference evidence="1 2" key="1">
    <citation type="journal article" date="2018" name="Mol. Biol. Evol.">
        <title>Broad Genomic Sampling Reveals a Smut Pathogenic Ancestry of the Fungal Clade Ustilaginomycotina.</title>
        <authorList>
            <person name="Kijpornyongpan T."/>
            <person name="Mondo S.J."/>
            <person name="Barry K."/>
            <person name="Sandor L."/>
            <person name="Lee J."/>
            <person name="Lipzen A."/>
            <person name="Pangilinan J."/>
            <person name="LaButti K."/>
            <person name="Hainaut M."/>
            <person name="Henrissat B."/>
            <person name="Grigoriev I.V."/>
            <person name="Spatafora J.W."/>
            <person name="Aime M.C."/>
        </authorList>
    </citation>
    <scope>NUCLEOTIDE SEQUENCE [LARGE SCALE GENOMIC DNA]</scope>
    <source>
        <strain evidence="1 2">SA 807</strain>
    </source>
</reference>
<evidence type="ECO:0000313" key="2">
    <source>
        <dbReference type="Proteomes" id="UP000245626"/>
    </source>
</evidence>
<name>A0ACD0P147_9BASI</name>
<evidence type="ECO:0000313" key="1">
    <source>
        <dbReference type="EMBL" id="PWN51742.1"/>
    </source>
</evidence>
<organism evidence="1 2">
    <name type="scientific">Violaceomyces palustris</name>
    <dbReference type="NCBI Taxonomy" id="1673888"/>
    <lineage>
        <taxon>Eukaryota</taxon>
        <taxon>Fungi</taxon>
        <taxon>Dikarya</taxon>
        <taxon>Basidiomycota</taxon>
        <taxon>Ustilaginomycotina</taxon>
        <taxon>Ustilaginomycetes</taxon>
        <taxon>Violaceomycetales</taxon>
        <taxon>Violaceomycetaceae</taxon>
        <taxon>Violaceomyces</taxon>
    </lineage>
</organism>
<dbReference type="EMBL" id="KZ819820">
    <property type="protein sequence ID" value="PWN51742.1"/>
    <property type="molecule type" value="Genomic_DNA"/>
</dbReference>